<name>A0A3D8RA14_9EURO</name>
<reference evidence="4 5" key="1">
    <citation type="journal article" date="2018" name="IMA Fungus">
        <title>IMA Genome-F 9: Draft genome sequence of Annulohypoxylon stygium, Aspergillus mulundensis, Berkeleyomyces basicola (syn. Thielaviopsis basicola), Ceratocystis smalleyi, two Cercospora beticola strains, Coleophoma cylindrospora, Fusarium fracticaudum, Phialophora cf. hyalina, and Morchella septimelata.</title>
        <authorList>
            <person name="Wingfield B.D."/>
            <person name="Bills G.F."/>
            <person name="Dong Y."/>
            <person name="Huang W."/>
            <person name="Nel W.J."/>
            <person name="Swalarsk-Parry B.S."/>
            <person name="Vaghefi N."/>
            <person name="Wilken P.M."/>
            <person name="An Z."/>
            <person name="de Beer Z.W."/>
            <person name="De Vos L."/>
            <person name="Chen L."/>
            <person name="Duong T.A."/>
            <person name="Gao Y."/>
            <person name="Hammerbacher A."/>
            <person name="Kikkert J.R."/>
            <person name="Li Y."/>
            <person name="Li H."/>
            <person name="Li K."/>
            <person name="Li Q."/>
            <person name="Liu X."/>
            <person name="Ma X."/>
            <person name="Naidoo K."/>
            <person name="Pethybridge S.J."/>
            <person name="Sun J."/>
            <person name="Steenkamp E.T."/>
            <person name="van der Nest M.A."/>
            <person name="van Wyk S."/>
            <person name="Wingfield M.J."/>
            <person name="Xiong C."/>
            <person name="Yue Q."/>
            <person name="Zhang X."/>
        </authorList>
    </citation>
    <scope>NUCLEOTIDE SEQUENCE [LARGE SCALE GENOMIC DNA]</scope>
    <source>
        <strain evidence="4 5">DSM 5745</strain>
    </source>
</reference>
<feature type="chain" id="PRO_5017563983" description="Mid2 domain-containing protein" evidence="3">
    <location>
        <begin position="23"/>
        <end position="288"/>
    </location>
</feature>
<comment type="caution">
    <text evidence="4">The sequence shown here is derived from an EMBL/GenBank/DDBJ whole genome shotgun (WGS) entry which is preliminary data.</text>
</comment>
<feature type="transmembrane region" description="Helical" evidence="2">
    <location>
        <begin position="196"/>
        <end position="219"/>
    </location>
</feature>
<evidence type="ECO:0008006" key="6">
    <source>
        <dbReference type="Google" id="ProtNLM"/>
    </source>
</evidence>
<evidence type="ECO:0000256" key="2">
    <source>
        <dbReference type="SAM" id="Phobius"/>
    </source>
</evidence>
<evidence type="ECO:0000256" key="3">
    <source>
        <dbReference type="SAM" id="SignalP"/>
    </source>
</evidence>
<keyword evidence="2" id="KW-0472">Membrane</keyword>
<evidence type="ECO:0000313" key="5">
    <source>
        <dbReference type="Proteomes" id="UP000256690"/>
    </source>
</evidence>
<dbReference type="Proteomes" id="UP000256690">
    <property type="component" value="Unassembled WGS sequence"/>
</dbReference>
<feature type="compositionally biased region" description="Low complexity" evidence="1">
    <location>
        <begin position="159"/>
        <end position="177"/>
    </location>
</feature>
<feature type="region of interest" description="Disordered" evidence="1">
    <location>
        <begin position="159"/>
        <end position="188"/>
    </location>
</feature>
<proteinExistence type="predicted"/>
<dbReference type="EMBL" id="PVWQ01000010">
    <property type="protein sequence ID" value="RDW70887.1"/>
    <property type="molecule type" value="Genomic_DNA"/>
</dbReference>
<organism evidence="4 5">
    <name type="scientific">Aspergillus mulundensis</name>
    <dbReference type="NCBI Taxonomy" id="1810919"/>
    <lineage>
        <taxon>Eukaryota</taxon>
        <taxon>Fungi</taxon>
        <taxon>Dikarya</taxon>
        <taxon>Ascomycota</taxon>
        <taxon>Pezizomycotina</taxon>
        <taxon>Eurotiomycetes</taxon>
        <taxon>Eurotiomycetidae</taxon>
        <taxon>Eurotiales</taxon>
        <taxon>Aspergillaceae</taxon>
        <taxon>Aspergillus</taxon>
        <taxon>Aspergillus subgen. Nidulantes</taxon>
    </lineage>
</organism>
<keyword evidence="3" id="KW-0732">Signal</keyword>
<dbReference type="STRING" id="1810919.A0A3D8RA14"/>
<dbReference type="GeneID" id="38118768"/>
<evidence type="ECO:0000256" key="1">
    <source>
        <dbReference type="SAM" id="MobiDB-lite"/>
    </source>
</evidence>
<keyword evidence="2" id="KW-1133">Transmembrane helix</keyword>
<keyword evidence="5" id="KW-1185">Reference proteome</keyword>
<sequence>MLSLSTTLTPLAALALLVRAQAQESGRTCYNPDRTTSPTAVPCTSATQTFCCGPDAICLSPGYCLSVSAQPYTLYRGSCTDSGWGDFCAYYCVNYRTATNAPIVSVGSNDDGRAIYCCGAGAQANQTDQTTSCENGDEPFVLEDGEMVFGRAALAGVGNSTVSDDDSGSGSTDANSSGTGGDGRGSSEGACSNNDVAIGAGVGVPLGVLALSAVCWALLERRKRTHAVMGPVGIGALGQAGGEGVSVQTQLFHVPPQQKGRPTELDGMGKARISEMMGSEGDNQLRGV</sequence>
<feature type="signal peptide" evidence="3">
    <location>
        <begin position="1"/>
        <end position="22"/>
    </location>
</feature>
<dbReference type="AlphaFoldDB" id="A0A3D8RA14"/>
<evidence type="ECO:0000313" key="4">
    <source>
        <dbReference type="EMBL" id="RDW70887.1"/>
    </source>
</evidence>
<dbReference type="RefSeq" id="XP_026601418.1">
    <property type="nucleotide sequence ID" value="XM_026750414.1"/>
</dbReference>
<dbReference type="OrthoDB" id="5215637at2759"/>
<gene>
    <name evidence="4" type="ORF">DSM5745_08398</name>
</gene>
<keyword evidence="2" id="KW-0812">Transmembrane</keyword>
<protein>
    <recommendedName>
        <fullName evidence="6">Mid2 domain-containing protein</fullName>
    </recommendedName>
</protein>
<accession>A0A3D8RA14</accession>